<dbReference type="Pfam" id="PF04142">
    <property type="entry name" value="Nuc_sug_transp"/>
    <property type="match status" value="1"/>
</dbReference>
<evidence type="ECO:0000313" key="18">
    <source>
        <dbReference type="EMBL" id="CAE8694330.1"/>
    </source>
</evidence>
<name>A0A813K788_POLGL</name>
<evidence type="ECO:0000256" key="14">
    <source>
        <dbReference type="PROSITE-ProRule" id="PRU10141"/>
    </source>
</evidence>
<gene>
    <name evidence="18" type="ORF">PGLA2088_LOCUS28803</name>
</gene>
<comment type="subcellular location">
    <subcellularLocation>
        <location evidence="1">Membrane</location>
        <topology evidence="1">Multi-pass membrane protein</topology>
    </subcellularLocation>
</comment>
<comment type="caution">
    <text evidence="18">The sequence shown here is derived from an EMBL/GenBank/DDBJ whole genome shotgun (WGS) entry which is preliminary data.</text>
</comment>
<dbReference type="Gene3D" id="3.30.200.20">
    <property type="entry name" value="Phosphorylase Kinase, domain 1"/>
    <property type="match status" value="1"/>
</dbReference>
<dbReference type="Gene3D" id="1.10.510.10">
    <property type="entry name" value="Transferase(Phosphotransferase) domain 1"/>
    <property type="match status" value="1"/>
</dbReference>
<feature type="transmembrane region" description="Helical" evidence="16">
    <location>
        <begin position="781"/>
        <end position="800"/>
    </location>
</feature>
<protein>
    <recommendedName>
        <fullName evidence="3">non-specific serine/threonine protein kinase</fullName>
        <ecNumber evidence="3">2.7.11.1</ecNumber>
    </recommendedName>
</protein>
<dbReference type="Pfam" id="PF00069">
    <property type="entry name" value="Pkinase"/>
    <property type="match status" value="1"/>
</dbReference>
<reference evidence="18" key="1">
    <citation type="submission" date="2021-02" db="EMBL/GenBank/DDBJ databases">
        <authorList>
            <person name="Dougan E. K."/>
            <person name="Rhodes N."/>
            <person name="Thang M."/>
            <person name="Chan C."/>
        </authorList>
    </citation>
    <scope>NUCLEOTIDE SEQUENCE</scope>
</reference>
<dbReference type="PROSITE" id="PS00108">
    <property type="entry name" value="PROTEIN_KINASE_ST"/>
    <property type="match status" value="1"/>
</dbReference>
<keyword evidence="5" id="KW-0808">Transferase</keyword>
<dbReference type="InterPro" id="IPR007271">
    <property type="entry name" value="Nuc_sug_transpt"/>
</dbReference>
<evidence type="ECO:0000256" key="12">
    <source>
        <dbReference type="ARBA" id="ARBA00047899"/>
    </source>
</evidence>
<evidence type="ECO:0000256" key="8">
    <source>
        <dbReference type="ARBA" id="ARBA00022777"/>
    </source>
</evidence>
<evidence type="ECO:0000256" key="5">
    <source>
        <dbReference type="ARBA" id="ARBA00022679"/>
    </source>
</evidence>
<evidence type="ECO:0000256" key="13">
    <source>
        <dbReference type="ARBA" id="ARBA00048679"/>
    </source>
</evidence>
<organism evidence="18 19">
    <name type="scientific">Polarella glacialis</name>
    <name type="common">Dinoflagellate</name>
    <dbReference type="NCBI Taxonomy" id="89957"/>
    <lineage>
        <taxon>Eukaryota</taxon>
        <taxon>Sar</taxon>
        <taxon>Alveolata</taxon>
        <taxon>Dinophyceae</taxon>
        <taxon>Suessiales</taxon>
        <taxon>Suessiaceae</taxon>
        <taxon>Polarella</taxon>
    </lineage>
</organism>
<evidence type="ECO:0000256" key="7">
    <source>
        <dbReference type="ARBA" id="ARBA00022741"/>
    </source>
</evidence>
<dbReference type="SUPFAM" id="SSF56112">
    <property type="entry name" value="Protein kinase-like (PK-like)"/>
    <property type="match status" value="1"/>
</dbReference>
<keyword evidence="10 16" id="KW-1133">Transmembrane helix</keyword>
<evidence type="ECO:0000256" key="1">
    <source>
        <dbReference type="ARBA" id="ARBA00004141"/>
    </source>
</evidence>
<feature type="region of interest" description="Disordered" evidence="15">
    <location>
        <begin position="374"/>
        <end position="403"/>
    </location>
</feature>
<evidence type="ECO:0000256" key="2">
    <source>
        <dbReference type="ARBA" id="ARBA00010886"/>
    </source>
</evidence>
<keyword evidence="8" id="KW-0418">Kinase</keyword>
<evidence type="ECO:0000256" key="3">
    <source>
        <dbReference type="ARBA" id="ARBA00012513"/>
    </source>
</evidence>
<dbReference type="InterPro" id="IPR008271">
    <property type="entry name" value="Ser/Thr_kinase_AS"/>
</dbReference>
<evidence type="ECO:0000256" key="4">
    <source>
        <dbReference type="ARBA" id="ARBA00022527"/>
    </source>
</evidence>
<dbReference type="PROSITE" id="PS00107">
    <property type="entry name" value="PROTEIN_KINASE_ATP"/>
    <property type="match status" value="1"/>
</dbReference>
<dbReference type="InterPro" id="IPR017441">
    <property type="entry name" value="Protein_kinase_ATP_BS"/>
</dbReference>
<dbReference type="FunFam" id="3.30.200.20:FF:000097">
    <property type="entry name" value="Probable serine/threonine-protein kinase nek1"/>
    <property type="match status" value="1"/>
</dbReference>
<comment type="catalytic activity">
    <reaction evidence="13">
        <text>L-seryl-[protein] + ATP = O-phospho-L-seryl-[protein] + ADP + H(+)</text>
        <dbReference type="Rhea" id="RHEA:17989"/>
        <dbReference type="Rhea" id="RHEA-COMP:9863"/>
        <dbReference type="Rhea" id="RHEA-COMP:11604"/>
        <dbReference type="ChEBI" id="CHEBI:15378"/>
        <dbReference type="ChEBI" id="CHEBI:29999"/>
        <dbReference type="ChEBI" id="CHEBI:30616"/>
        <dbReference type="ChEBI" id="CHEBI:83421"/>
        <dbReference type="ChEBI" id="CHEBI:456216"/>
        <dbReference type="EC" id="2.7.11.1"/>
    </reaction>
</comment>
<dbReference type="PANTHER" id="PTHR44899:SF3">
    <property type="entry name" value="SERINE_THREONINE-PROTEIN KINASE NEK1"/>
    <property type="match status" value="1"/>
</dbReference>
<feature type="transmembrane region" description="Helical" evidence="16">
    <location>
        <begin position="712"/>
        <end position="730"/>
    </location>
</feature>
<evidence type="ECO:0000256" key="11">
    <source>
        <dbReference type="ARBA" id="ARBA00023136"/>
    </source>
</evidence>
<evidence type="ECO:0000259" key="17">
    <source>
        <dbReference type="PROSITE" id="PS50011"/>
    </source>
</evidence>
<keyword evidence="7 14" id="KW-0547">Nucleotide-binding</keyword>
<dbReference type="EC" id="2.7.11.1" evidence="3"/>
<evidence type="ECO:0000256" key="9">
    <source>
        <dbReference type="ARBA" id="ARBA00022840"/>
    </source>
</evidence>
<dbReference type="InterPro" id="IPR011009">
    <property type="entry name" value="Kinase-like_dom_sf"/>
</dbReference>
<evidence type="ECO:0000256" key="10">
    <source>
        <dbReference type="ARBA" id="ARBA00022989"/>
    </source>
</evidence>
<dbReference type="GO" id="GO:0004674">
    <property type="term" value="F:protein serine/threonine kinase activity"/>
    <property type="evidence" value="ECO:0007669"/>
    <property type="project" value="UniProtKB-KW"/>
</dbReference>
<feature type="transmembrane region" description="Helical" evidence="16">
    <location>
        <begin position="742"/>
        <end position="760"/>
    </location>
</feature>
<keyword evidence="4" id="KW-0723">Serine/threonine-protein kinase</keyword>
<feature type="compositionally biased region" description="Basic and acidic residues" evidence="15">
    <location>
        <begin position="378"/>
        <end position="403"/>
    </location>
</feature>
<dbReference type="InterPro" id="IPR051131">
    <property type="entry name" value="NEK_Ser/Thr_kinase_NIMA"/>
</dbReference>
<evidence type="ECO:0000256" key="6">
    <source>
        <dbReference type="ARBA" id="ARBA00022692"/>
    </source>
</evidence>
<feature type="transmembrane region" description="Helical" evidence="16">
    <location>
        <begin position="683"/>
        <end position="700"/>
    </location>
</feature>
<accession>A0A813K788</accession>
<feature type="transmembrane region" description="Helical" evidence="16">
    <location>
        <begin position="812"/>
        <end position="831"/>
    </location>
</feature>
<evidence type="ECO:0000313" key="19">
    <source>
        <dbReference type="Proteomes" id="UP000626109"/>
    </source>
</evidence>
<dbReference type="GO" id="GO:0015165">
    <property type="term" value="F:pyrimidine nucleotide-sugar transmembrane transporter activity"/>
    <property type="evidence" value="ECO:0007669"/>
    <property type="project" value="InterPro"/>
</dbReference>
<dbReference type="InterPro" id="IPR000719">
    <property type="entry name" value="Prot_kinase_dom"/>
</dbReference>
<keyword evidence="6 16" id="KW-0812">Transmembrane</keyword>
<dbReference type="GO" id="GO:0000139">
    <property type="term" value="C:Golgi membrane"/>
    <property type="evidence" value="ECO:0007669"/>
    <property type="project" value="InterPro"/>
</dbReference>
<proteinExistence type="inferred from homology"/>
<evidence type="ECO:0000256" key="16">
    <source>
        <dbReference type="SAM" id="Phobius"/>
    </source>
</evidence>
<dbReference type="PROSITE" id="PS50011">
    <property type="entry name" value="PROTEIN_KINASE_DOM"/>
    <property type="match status" value="1"/>
</dbReference>
<keyword evidence="11 16" id="KW-0472">Membrane</keyword>
<keyword evidence="9 14" id="KW-0067">ATP-binding</keyword>
<feature type="non-terminal residue" evidence="18">
    <location>
        <position position="1068"/>
    </location>
</feature>
<feature type="binding site" evidence="14">
    <location>
        <position position="924"/>
    </location>
    <ligand>
        <name>ATP</name>
        <dbReference type="ChEBI" id="CHEBI:30616"/>
    </ligand>
</feature>
<comment type="catalytic activity">
    <reaction evidence="12">
        <text>L-threonyl-[protein] + ATP = O-phospho-L-threonyl-[protein] + ADP + H(+)</text>
        <dbReference type="Rhea" id="RHEA:46608"/>
        <dbReference type="Rhea" id="RHEA-COMP:11060"/>
        <dbReference type="Rhea" id="RHEA-COMP:11605"/>
        <dbReference type="ChEBI" id="CHEBI:15378"/>
        <dbReference type="ChEBI" id="CHEBI:30013"/>
        <dbReference type="ChEBI" id="CHEBI:30616"/>
        <dbReference type="ChEBI" id="CHEBI:61977"/>
        <dbReference type="ChEBI" id="CHEBI:456216"/>
        <dbReference type="EC" id="2.7.11.1"/>
    </reaction>
</comment>
<dbReference type="Proteomes" id="UP000626109">
    <property type="component" value="Unassembled WGS sequence"/>
</dbReference>
<dbReference type="PANTHER" id="PTHR44899">
    <property type="entry name" value="CAMK FAMILY PROTEIN KINASE"/>
    <property type="match status" value="1"/>
</dbReference>
<dbReference type="SMART" id="SM00220">
    <property type="entry name" value="S_TKc"/>
    <property type="match status" value="1"/>
</dbReference>
<dbReference type="GO" id="GO:0005524">
    <property type="term" value="F:ATP binding"/>
    <property type="evidence" value="ECO:0007669"/>
    <property type="project" value="UniProtKB-UniRule"/>
</dbReference>
<dbReference type="AlphaFoldDB" id="A0A813K788"/>
<comment type="similarity">
    <text evidence="2">Belongs to the protein kinase superfamily. NEK Ser/Thr protein kinase family. NIMA subfamily.</text>
</comment>
<feature type="non-terminal residue" evidence="18">
    <location>
        <position position="1"/>
    </location>
</feature>
<evidence type="ECO:0000256" key="15">
    <source>
        <dbReference type="SAM" id="MobiDB-lite"/>
    </source>
</evidence>
<dbReference type="EMBL" id="CAJNNW010028029">
    <property type="protein sequence ID" value="CAE8694330.1"/>
    <property type="molecule type" value="Genomic_DNA"/>
</dbReference>
<feature type="domain" description="Protein kinase" evidence="17">
    <location>
        <begin position="896"/>
        <end position="1068"/>
    </location>
</feature>
<sequence>RTEEQNIYLVGKQRRSSQRTAIATARFVEVFVDEKKEPPGMMQGEQWQGDVDRFFARLKSHHSNTMLNEAQLHKLYRTSGAAFSPTHLKQVAWKMTHSFGDLWAILYHAKTPELLWDLNMLAGGAFAELVRHEADPQAMFVSLPRKMEVGATYDALCYVDEDSRKAVYVLLPAGSRAAGDCVLCVLARYDWSALPEDGQTLCAEDIELCSGAATRGALVKGALHASEANLTGLMLADVGYGESDRLSPLANTLIGNKAKGFSQMPARRNCLKKAILAFAVLTLQHVLRPNLAFGAKCRRHVLGAGHRILNLSPRHLHRGQRQQLQRAERRSSALPGIHSADAAPVAVAPDFPEVCRLQCPEVLEALRRAQLPRNRRSAARDLKPGCRDRDRGGPEKVQHRQKSRDDLGCRGCTLGLTTDYGKNVAISSAATRVRPELTRVLCAACRAADPEFRFTSIQVNLNTRYAMHTDGYDAGASRMLSCGNFTLGRMWLHNWAAGNWSLVDTHDQWIAFDGREFHLTEEWDGPERYSLVFFTNSGWCGQNLQPGVRQTLEALGFPWPQQSDTFQRLLPMPPERRADAEKTMPPDLAKAELPSAQKAQVAMEQASEGTVMAWLAGRGEKSEKRGFVFLSVEVRSPFEALRVLAAGSVKSWMAFAVPSALYSLNNNLDMLNNQHMDPATEQVLAQGKILATGIVWWLVFKVPMGIRKWISLIILFAGTVLAGWPASAAAQGDAKVMFIDNVGIFLIIVYINVSACAGVYNEWLYKGIGKDDSVHVCNIRLYSIGVAVNLSAFLLNSPSIEGLRGMTSGYNIYVWALVATYSLMGIILSQVMKFFDNIVKLFISGSSMYVSAVLSWAIFGIVPTTNFLIALTLVSLAMLLFNLERVFPAKGEKAQYTKVREIGSGSFGKAILVKDTDGRPYVLKAIDISRMDSKERRDAVNEVRVLSSLKHPYVVSYRESFLDGRTLCIVMDYAEGGDLYNRIAKIRKAGQNFPEPQIVRWFTQASLALKHLHERHVLHRDLKSQNLFLTASNRLRIGDFGIAKVLDSTAAFAKTTIGTPYYLSGELV</sequence>